<reference evidence="1 2" key="1">
    <citation type="submission" date="2020-03" db="EMBL/GenBank/DDBJ databases">
        <title>Genomic Encyclopedia of Type Strains, Phase IV (KMG-IV): sequencing the most valuable type-strain genomes for metagenomic binning, comparative biology and taxonomic classification.</title>
        <authorList>
            <person name="Goeker M."/>
        </authorList>
    </citation>
    <scope>NUCLEOTIDE SEQUENCE [LARGE SCALE GENOMIC DNA]</scope>
    <source>
        <strain evidence="1 2">DSM 101599</strain>
    </source>
</reference>
<protein>
    <recommendedName>
        <fullName evidence="3">Pyridoxamine 5'-phosphate oxidase putative domain-containing protein</fullName>
    </recommendedName>
</protein>
<organism evidence="1 2">
    <name type="scientific">Wenyingzhuangia heitensis</name>
    <dbReference type="NCBI Taxonomy" id="1487859"/>
    <lineage>
        <taxon>Bacteria</taxon>
        <taxon>Pseudomonadati</taxon>
        <taxon>Bacteroidota</taxon>
        <taxon>Flavobacteriia</taxon>
        <taxon>Flavobacteriales</taxon>
        <taxon>Flavobacteriaceae</taxon>
        <taxon>Wenyingzhuangia</taxon>
    </lineage>
</organism>
<dbReference type="PANTHER" id="PTHR42815:SF2">
    <property type="entry name" value="FAD-BINDING, PUTATIVE (AFU_ORTHOLOGUE AFUA_6G07600)-RELATED"/>
    <property type="match status" value="1"/>
</dbReference>
<dbReference type="SUPFAM" id="SSF50475">
    <property type="entry name" value="FMN-binding split barrel"/>
    <property type="match status" value="1"/>
</dbReference>
<dbReference type="PANTHER" id="PTHR42815">
    <property type="entry name" value="FAD-BINDING, PUTATIVE (AFU_ORTHOLOGUE AFUA_6G07600)-RELATED"/>
    <property type="match status" value="1"/>
</dbReference>
<dbReference type="EMBL" id="JAASQL010000001">
    <property type="protein sequence ID" value="NIJ44932.1"/>
    <property type="molecule type" value="Genomic_DNA"/>
</dbReference>
<dbReference type="RefSeq" id="WP_167185853.1">
    <property type="nucleotide sequence ID" value="NZ_JAASQL010000001.1"/>
</dbReference>
<gene>
    <name evidence="1" type="ORF">FHR24_001371</name>
</gene>
<dbReference type="InterPro" id="IPR012349">
    <property type="entry name" value="Split_barrel_FMN-bd"/>
</dbReference>
<keyword evidence="2" id="KW-1185">Reference proteome</keyword>
<evidence type="ECO:0008006" key="3">
    <source>
        <dbReference type="Google" id="ProtNLM"/>
    </source>
</evidence>
<name>A0ABX0U7V0_9FLAO</name>
<comment type="caution">
    <text evidence="1">The sequence shown here is derived from an EMBL/GenBank/DDBJ whole genome shotgun (WGS) entry which is preliminary data.</text>
</comment>
<proteinExistence type="predicted"/>
<dbReference type="Gene3D" id="2.30.110.10">
    <property type="entry name" value="Electron Transport, Fmn-binding Protein, Chain A"/>
    <property type="match status" value="2"/>
</dbReference>
<dbReference type="Proteomes" id="UP000745859">
    <property type="component" value="Unassembled WGS sequence"/>
</dbReference>
<accession>A0ABX0U7V0</accession>
<evidence type="ECO:0000313" key="2">
    <source>
        <dbReference type="Proteomes" id="UP000745859"/>
    </source>
</evidence>
<sequence length="308" mass="34633">MFHKGELAFQKKMGVDHIAHKAIKMISNEIIKGAIPFIEKQTMAIVSSQDKEQNVWISILLGANGFVAVPTPSSLTVNLTKIVSDKKDVFYKNIQQHTQIGTLFIELATRRRLRVNGVLTVNGENINIKVEESYPNCPKYIQQRDVQSPINAKQNSSIQKHGNVLTDAQKDWILKADTLFVGSAGLDGKLDASHRGGTPGFIDIIDDNILKIPDYKGNNIYNTFGNFTENSKGGVLFIDFENKSTLQLTGTSKIIHNLSNKDDLSKSGGTGRFWFFKIDKWIETQNHHNSEWSFISYSKYNPEENKNT</sequence>
<evidence type="ECO:0000313" key="1">
    <source>
        <dbReference type="EMBL" id="NIJ44932.1"/>
    </source>
</evidence>